<dbReference type="Proteomes" id="UP000509371">
    <property type="component" value="Chromosome"/>
</dbReference>
<protein>
    <submittedName>
        <fullName evidence="2">RNA-directed DNA polymerase</fullName>
    </submittedName>
</protein>
<feature type="domain" description="Reverse transcriptase" evidence="1">
    <location>
        <begin position="1"/>
        <end position="292"/>
    </location>
</feature>
<proteinExistence type="predicted"/>
<name>A0A859CYU5_9GAMM</name>
<evidence type="ECO:0000313" key="3">
    <source>
        <dbReference type="Proteomes" id="UP000509371"/>
    </source>
</evidence>
<evidence type="ECO:0000259" key="1">
    <source>
        <dbReference type="PROSITE" id="PS50878"/>
    </source>
</evidence>
<dbReference type="CDD" id="cd01646">
    <property type="entry name" value="RT_Bac_retron_I"/>
    <property type="match status" value="1"/>
</dbReference>
<gene>
    <name evidence="2" type="ORF">MP3633_2635</name>
</gene>
<accession>A0A859CYU5</accession>
<dbReference type="KEGG" id="mpri:MP3633_2635"/>
<dbReference type="NCBIfam" id="NF041749">
    <property type="entry name" value="Drt4"/>
    <property type="match status" value="1"/>
</dbReference>
<dbReference type="Pfam" id="PF00078">
    <property type="entry name" value="RVT_1"/>
    <property type="match status" value="1"/>
</dbReference>
<keyword evidence="2" id="KW-0695">RNA-directed DNA polymerase</keyword>
<dbReference type="InterPro" id="IPR000477">
    <property type="entry name" value="RT_dom"/>
</dbReference>
<keyword evidence="2" id="KW-0548">Nucleotidyltransferase</keyword>
<sequence length="553" mass="64114">MIMNEERHIYEALTRLNYFPNQKEGENELPPCFSTRQYTPEIVELIVACVEEKERRKLGYDQVEYSLTRHNNVPRKLGLIHPKAYAHLAKTISDNWKEIKVISENKCSIIKPDLHADGRIMIMNYEDSSSKVSRSSLEGFGKRFRVHADISNCYHSIYSHSIPWAVLGFNESKIKLSKGNSGRGHWTDELDLYTRKSKRNETLGIAIGPATSSIIVELILGHIDNALNIKGFIFKRYIDDYICHCTTHEDSQNFIRELGRQLNRFKLNLNINKTKVVELPEPISDDWVSELTASLPSLFTDSTYIKRKYLLSELTVYFDRAVIINKRTPDGSVLKYAVKTVLGFIDNSAVPSVLDYLINLAWYFPLLLPCLDSLISHESVNPEVFSERLNAIIMENAKNNRSDGMAWPLYYLKKHNLKASREACVSVYKSEDCIALLCLYSLGGLRDQIISFANDLVCKTEYEKDQYWLLLYQLYREDLLINVYRDNCVFELMKNNEVNFLPAENELSICEKYCDYLNNPFRKMPLKEVTDSDVNDKPFDVWCAEYRIQKRTI</sequence>
<dbReference type="PROSITE" id="PS50878">
    <property type="entry name" value="RT_POL"/>
    <property type="match status" value="1"/>
</dbReference>
<evidence type="ECO:0000313" key="2">
    <source>
        <dbReference type="EMBL" id="QKK81362.1"/>
    </source>
</evidence>
<keyword evidence="2" id="KW-0808">Transferase</keyword>
<dbReference type="EMBL" id="CP054301">
    <property type="protein sequence ID" value="QKK81362.1"/>
    <property type="molecule type" value="Genomic_DNA"/>
</dbReference>
<dbReference type="GO" id="GO:0003964">
    <property type="term" value="F:RNA-directed DNA polymerase activity"/>
    <property type="evidence" value="ECO:0007669"/>
    <property type="project" value="UniProtKB-KW"/>
</dbReference>
<organism evidence="2 3">
    <name type="scientific">Marinomonas primoryensis</name>
    <dbReference type="NCBI Taxonomy" id="178399"/>
    <lineage>
        <taxon>Bacteria</taxon>
        <taxon>Pseudomonadati</taxon>
        <taxon>Pseudomonadota</taxon>
        <taxon>Gammaproteobacteria</taxon>
        <taxon>Oceanospirillales</taxon>
        <taxon>Oceanospirillaceae</taxon>
        <taxon>Marinomonas</taxon>
    </lineage>
</organism>
<dbReference type="RefSeq" id="WP_217909011.1">
    <property type="nucleotide sequence ID" value="NZ_CP054301.1"/>
</dbReference>
<dbReference type="AlphaFoldDB" id="A0A859CYU5"/>
<reference evidence="2 3" key="1">
    <citation type="submission" date="2020-06" db="EMBL/GenBank/DDBJ databases">
        <authorList>
            <person name="Voronona O.L."/>
            <person name="Aksenova E.I."/>
            <person name="Kunda M.S."/>
            <person name="Semenov A.N."/>
            <person name="Ryzhova N."/>
        </authorList>
    </citation>
    <scope>NUCLEOTIDE SEQUENCE [LARGE SCALE GENOMIC DNA]</scope>
    <source>
        <strain evidence="2 3">MPKMM3633</strain>
    </source>
</reference>